<evidence type="ECO:0000256" key="5">
    <source>
        <dbReference type="ARBA" id="ARBA00023157"/>
    </source>
</evidence>
<dbReference type="Ensembl" id="ENSLACT00000006250.1">
    <property type="protein sequence ID" value="ENSLACP00000006198.1"/>
    <property type="gene ID" value="ENSLACG00000005496.1"/>
</dbReference>
<evidence type="ECO:0000313" key="8">
    <source>
        <dbReference type="Proteomes" id="UP000008672"/>
    </source>
</evidence>
<dbReference type="STRING" id="7897.ENSLACP00000006198"/>
<dbReference type="FunCoup" id="H3A977">
    <property type="interactions" value="45"/>
</dbReference>
<protein>
    <recommendedName>
        <fullName evidence="9">Complement factor properdin</fullName>
    </recommendedName>
</protein>
<dbReference type="HOGENOM" id="CLU_047129_0_0_1"/>
<dbReference type="InterPro" id="IPR052065">
    <property type="entry name" value="Compl_asym_regulator"/>
</dbReference>
<dbReference type="eggNOG" id="KOG4475">
    <property type="taxonomic scope" value="Eukaryota"/>
</dbReference>
<reference evidence="7" key="3">
    <citation type="submission" date="2025-09" db="UniProtKB">
        <authorList>
            <consortium name="Ensembl"/>
        </authorList>
    </citation>
    <scope>IDENTIFICATION</scope>
</reference>
<proteinExistence type="predicted"/>
<dbReference type="PANTHER" id="PTHR22906">
    <property type="entry name" value="PROPERDIN"/>
    <property type="match status" value="1"/>
</dbReference>
<comment type="subcellular location">
    <subcellularLocation>
        <location evidence="1">Secreted</location>
    </subcellularLocation>
</comment>
<dbReference type="InterPro" id="IPR049536">
    <property type="entry name" value="CFP_TSR-0"/>
</dbReference>
<evidence type="ECO:0000256" key="1">
    <source>
        <dbReference type="ARBA" id="ARBA00004613"/>
    </source>
</evidence>
<dbReference type="Pfam" id="PF18487">
    <property type="entry name" value="TSR"/>
    <property type="match status" value="1"/>
</dbReference>
<dbReference type="InterPro" id="IPR054019">
    <property type="entry name" value="CFP_TSR_C"/>
</dbReference>
<evidence type="ECO:0000256" key="6">
    <source>
        <dbReference type="SAM" id="SignalP"/>
    </source>
</evidence>
<dbReference type="FunFam" id="2.20.100.10:FF:000001">
    <property type="entry name" value="semaphorin-5A isoform X1"/>
    <property type="match status" value="1"/>
</dbReference>
<dbReference type="GeneTree" id="ENSGT00440000038972"/>
<evidence type="ECO:0000313" key="7">
    <source>
        <dbReference type="Ensembl" id="ENSLACP00000006198.1"/>
    </source>
</evidence>
<evidence type="ECO:0000256" key="2">
    <source>
        <dbReference type="ARBA" id="ARBA00022525"/>
    </source>
</evidence>
<dbReference type="EMBL" id="AFYH01228455">
    <property type="status" value="NOT_ANNOTATED_CDS"/>
    <property type="molecule type" value="Genomic_DNA"/>
</dbReference>
<dbReference type="Gene3D" id="2.20.100.10">
    <property type="entry name" value="Thrombospondin type-1 (TSP1) repeat"/>
    <property type="match status" value="5"/>
</dbReference>
<reference evidence="7" key="2">
    <citation type="submission" date="2025-08" db="UniProtKB">
        <authorList>
            <consortium name="Ensembl"/>
        </authorList>
    </citation>
    <scope>IDENTIFICATION</scope>
</reference>
<keyword evidence="4" id="KW-0677">Repeat</keyword>
<keyword evidence="2" id="KW-0964">Secreted</keyword>
<dbReference type="PANTHER" id="PTHR22906:SF43">
    <property type="entry name" value="PROPERDIN"/>
    <property type="match status" value="1"/>
</dbReference>
<dbReference type="EMBL" id="AFYH01228452">
    <property type="status" value="NOT_ANNOTATED_CDS"/>
    <property type="molecule type" value="Genomic_DNA"/>
</dbReference>
<keyword evidence="3 6" id="KW-0732">Signal</keyword>
<dbReference type="InterPro" id="IPR000884">
    <property type="entry name" value="TSP1_rpt"/>
</dbReference>
<dbReference type="Bgee" id="ENSLACG00000005496">
    <property type="expression patterns" value="Expressed in pectoral fin and 4 other cell types or tissues"/>
</dbReference>
<accession>H3A977</accession>
<dbReference type="EMBL" id="AFYH01228450">
    <property type="status" value="NOT_ANNOTATED_CDS"/>
    <property type="molecule type" value="Genomic_DNA"/>
</dbReference>
<dbReference type="PRINTS" id="PR01705">
    <property type="entry name" value="TSP1REPEAT"/>
</dbReference>
<dbReference type="Proteomes" id="UP000008672">
    <property type="component" value="Unassembled WGS sequence"/>
</dbReference>
<dbReference type="Pfam" id="PF22195">
    <property type="entry name" value="TSP1_CFP_C"/>
    <property type="match status" value="1"/>
</dbReference>
<dbReference type="InParanoid" id="H3A977"/>
<dbReference type="EMBL" id="AFYH01228453">
    <property type="status" value="NOT_ANNOTATED_CDS"/>
    <property type="molecule type" value="Genomic_DNA"/>
</dbReference>
<dbReference type="EMBL" id="AFYH01228449">
    <property type="status" value="NOT_ANNOTATED_CDS"/>
    <property type="molecule type" value="Genomic_DNA"/>
</dbReference>
<dbReference type="AlphaFoldDB" id="H3A977"/>
<dbReference type="SMART" id="SM00209">
    <property type="entry name" value="TSP1"/>
    <property type="match status" value="5"/>
</dbReference>
<dbReference type="InterPro" id="IPR036383">
    <property type="entry name" value="TSP1_rpt_sf"/>
</dbReference>
<evidence type="ECO:0000256" key="3">
    <source>
        <dbReference type="ARBA" id="ARBA00022729"/>
    </source>
</evidence>
<dbReference type="PROSITE" id="PS50092">
    <property type="entry name" value="TSP1"/>
    <property type="match status" value="5"/>
</dbReference>
<dbReference type="SUPFAM" id="SSF82895">
    <property type="entry name" value="TSP-1 type 1 repeat"/>
    <property type="match status" value="5"/>
</dbReference>
<feature type="chain" id="PRO_5003580043" description="Complement factor properdin" evidence="6">
    <location>
        <begin position="28"/>
        <end position="472"/>
    </location>
</feature>
<name>H3A977_LATCH</name>
<dbReference type="FunFam" id="2.20.100.10:FF:000007">
    <property type="entry name" value="Thrombospondin 1"/>
    <property type="match status" value="1"/>
</dbReference>
<feature type="signal peptide" evidence="6">
    <location>
        <begin position="1"/>
        <end position="27"/>
    </location>
</feature>
<evidence type="ECO:0008006" key="9">
    <source>
        <dbReference type="Google" id="ProtNLM"/>
    </source>
</evidence>
<sequence>QPGDMAGPFSLLAMALTLAHLPSVVEGVLCYITFDEVTGTCTNLLADNVDQKTCCLNTEYCFKKDKENKFQACRPASMNQWSPWSDCTVSCLEGVQQRRRRCYGQGECDAEEMMNKLETRPCIVMDCCAQAGGWSEWSPWGPCSVTCTIGTQVRRRTCTNPAPICGGEQCMGSDSETSVCDTHKICPTHGGWGPWGAWGSCSTTCQVEHLAHTPFQTRQRVCDSPLPSMYPPGKPCEGKTTDQKGCTWLPFCAVDGAWGKWQRDGSCSVTCGIGKQALRRKCDSPAPKHGGKRCEGDFSTFAICNTDNPQPCPIDGKWTEWSEWSECIQHGSSRSPRCRRFAIQQNRTRSCVERDHGGVPCSGLTIEVRYCYNINRCTCKCFLTETLESIWRLQPPPPLPPPFPAPWSPSSPIPTKYQPFMKEIGVAKKVPVFFWGVPFQKCEALENEQFLLRQKEPCKNVPACTEDEERVP</sequence>
<keyword evidence="8" id="KW-1185">Reference proteome</keyword>
<reference evidence="8" key="1">
    <citation type="submission" date="2011-08" db="EMBL/GenBank/DDBJ databases">
        <title>The draft genome of Latimeria chalumnae.</title>
        <authorList>
            <person name="Di Palma F."/>
            <person name="Alfoldi J."/>
            <person name="Johnson J."/>
            <person name="Berlin A."/>
            <person name="Gnerre S."/>
            <person name="Jaffe D."/>
            <person name="MacCallum I."/>
            <person name="Young S."/>
            <person name="Walker B.J."/>
            <person name="Lander E."/>
            <person name="Lindblad-Toh K."/>
        </authorList>
    </citation>
    <scope>NUCLEOTIDE SEQUENCE [LARGE SCALE GENOMIC DNA]</scope>
    <source>
        <strain evidence="8">Wild caught</strain>
    </source>
</reference>
<dbReference type="EMBL" id="AFYH01228454">
    <property type="status" value="NOT_ANNOTATED_CDS"/>
    <property type="molecule type" value="Genomic_DNA"/>
</dbReference>
<dbReference type="EMBL" id="AFYH01228451">
    <property type="status" value="NOT_ANNOTATED_CDS"/>
    <property type="molecule type" value="Genomic_DNA"/>
</dbReference>
<organism evidence="7 8">
    <name type="scientific">Latimeria chalumnae</name>
    <name type="common">Coelacanth</name>
    <dbReference type="NCBI Taxonomy" id="7897"/>
    <lineage>
        <taxon>Eukaryota</taxon>
        <taxon>Metazoa</taxon>
        <taxon>Chordata</taxon>
        <taxon>Craniata</taxon>
        <taxon>Vertebrata</taxon>
        <taxon>Euteleostomi</taxon>
        <taxon>Coelacanthiformes</taxon>
        <taxon>Coelacanthidae</taxon>
        <taxon>Latimeria</taxon>
    </lineage>
</organism>
<dbReference type="OMA" id="CFLKNCP"/>
<dbReference type="Pfam" id="PF00090">
    <property type="entry name" value="TSP_1"/>
    <property type="match status" value="5"/>
</dbReference>
<keyword evidence="5" id="KW-1015">Disulfide bond</keyword>
<evidence type="ECO:0000256" key="4">
    <source>
        <dbReference type="ARBA" id="ARBA00022737"/>
    </source>
</evidence>